<reference evidence="1" key="1">
    <citation type="submission" date="2024-02" db="EMBL/GenBank/DDBJ databases">
        <title>Metagenome Assembled Genome of Zalaria obscura JY119.</title>
        <authorList>
            <person name="Vighnesh L."/>
            <person name="Jagadeeshwari U."/>
            <person name="Venkata Ramana C."/>
            <person name="Sasikala C."/>
        </authorList>
    </citation>
    <scope>NUCLEOTIDE SEQUENCE</scope>
    <source>
        <strain evidence="1">JY119</strain>
    </source>
</reference>
<gene>
    <name evidence="1" type="ORF">M8818_005382</name>
</gene>
<protein>
    <submittedName>
        <fullName evidence="1">Uncharacterized protein</fullName>
    </submittedName>
</protein>
<evidence type="ECO:0000313" key="2">
    <source>
        <dbReference type="Proteomes" id="UP001320706"/>
    </source>
</evidence>
<dbReference type="Proteomes" id="UP001320706">
    <property type="component" value="Unassembled WGS sequence"/>
</dbReference>
<proteinExistence type="predicted"/>
<accession>A0ACC3SC59</accession>
<dbReference type="EMBL" id="JAMKPW020000033">
    <property type="protein sequence ID" value="KAK8201858.1"/>
    <property type="molecule type" value="Genomic_DNA"/>
</dbReference>
<keyword evidence="2" id="KW-1185">Reference proteome</keyword>
<organism evidence="1 2">
    <name type="scientific">Zalaria obscura</name>
    <dbReference type="NCBI Taxonomy" id="2024903"/>
    <lineage>
        <taxon>Eukaryota</taxon>
        <taxon>Fungi</taxon>
        <taxon>Dikarya</taxon>
        <taxon>Ascomycota</taxon>
        <taxon>Pezizomycotina</taxon>
        <taxon>Dothideomycetes</taxon>
        <taxon>Dothideomycetidae</taxon>
        <taxon>Dothideales</taxon>
        <taxon>Zalariaceae</taxon>
        <taxon>Zalaria</taxon>
    </lineage>
</organism>
<sequence>MVEGHWSQSAAIRRASWPRGFRTSVISHVVSECTHTELSTRSVMASQTEAASKAAPQCTKRVRVSLDGFSYQPGIVVQIHCRQPGRQDSTGA</sequence>
<name>A0ACC3SC59_9PEZI</name>
<comment type="caution">
    <text evidence="1">The sequence shown here is derived from an EMBL/GenBank/DDBJ whole genome shotgun (WGS) entry which is preliminary data.</text>
</comment>
<evidence type="ECO:0000313" key="1">
    <source>
        <dbReference type="EMBL" id="KAK8201858.1"/>
    </source>
</evidence>